<name>A0ABV5QPT0_9ACTN</name>
<keyword evidence="4 5" id="KW-0067">ATP-binding</keyword>
<evidence type="ECO:0000256" key="4">
    <source>
        <dbReference type="ARBA" id="ARBA00022840"/>
    </source>
</evidence>
<dbReference type="PROSITE" id="PS00108">
    <property type="entry name" value="PROTEIN_KINASE_ST"/>
    <property type="match status" value="1"/>
</dbReference>
<dbReference type="EMBL" id="JBHMCT010000009">
    <property type="protein sequence ID" value="MFB9555472.1"/>
    <property type="molecule type" value="Genomic_DNA"/>
</dbReference>
<dbReference type="Pfam" id="PF13360">
    <property type="entry name" value="PQQ_2"/>
    <property type="match status" value="2"/>
</dbReference>
<keyword evidence="2 5" id="KW-0547">Nucleotide-binding</keyword>
<dbReference type="InterPro" id="IPR011047">
    <property type="entry name" value="Quinoprotein_ADH-like_sf"/>
</dbReference>
<proteinExistence type="predicted"/>
<protein>
    <submittedName>
        <fullName evidence="8">Protein kinase</fullName>
    </submittedName>
</protein>
<accession>A0ABV5QPT0</accession>
<dbReference type="InterPro" id="IPR015943">
    <property type="entry name" value="WD40/YVTN_repeat-like_dom_sf"/>
</dbReference>
<dbReference type="InterPro" id="IPR017441">
    <property type="entry name" value="Protein_kinase_ATP_BS"/>
</dbReference>
<dbReference type="Gene3D" id="1.10.510.10">
    <property type="entry name" value="Transferase(Phosphotransferase) domain 1"/>
    <property type="match status" value="1"/>
</dbReference>
<keyword evidence="1" id="KW-0808">Transferase</keyword>
<dbReference type="Proteomes" id="UP001589716">
    <property type="component" value="Unassembled WGS sequence"/>
</dbReference>
<dbReference type="PANTHER" id="PTHR43289:SF34">
    <property type="entry name" value="SERINE_THREONINE-PROTEIN KINASE YBDM-RELATED"/>
    <property type="match status" value="1"/>
</dbReference>
<feature type="domain" description="Protein kinase" evidence="7">
    <location>
        <begin position="16"/>
        <end position="279"/>
    </location>
</feature>
<keyword evidence="3 8" id="KW-0418">Kinase</keyword>
<dbReference type="PROSITE" id="PS00107">
    <property type="entry name" value="PROTEIN_KINASE_ATP"/>
    <property type="match status" value="1"/>
</dbReference>
<reference evidence="8 9" key="1">
    <citation type="submission" date="2024-09" db="EMBL/GenBank/DDBJ databases">
        <authorList>
            <person name="Sun Q."/>
            <person name="Mori K."/>
        </authorList>
    </citation>
    <scope>NUCLEOTIDE SEQUENCE [LARGE SCALE GENOMIC DNA]</scope>
    <source>
        <strain evidence="8 9">JCM 4414</strain>
    </source>
</reference>
<evidence type="ECO:0000256" key="6">
    <source>
        <dbReference type="SAM" id="MobiDB-lite"/>
    </source>
</evidence>
<evidence type="ECO:0000259" key="7">
    <source>
        <dbReference type="PROSITE" id="PS50011"/>
    </source>
</evidence>
<dbReference type="Gene3D" id="2.130.10.10">
    <property type="entry name" value="YVTN repeat-like/Quinoprotein amine dehydrogenase"/>
    <property type="match status" value="1"/>
</dbReference>
<evidence type="ECO:0000256" key="1">
    <source>
        <dbReference type="ARBA" id="ARBA00022679"/>
    </source>
</evidence>
<evidence type="ECO:0000256" key="3">
    <source>
        <dbReference type="ARBA" id="ARBA00022777"/>
    </source>
</evidence>
<dbReference type="Gene3D" id="3.30.200.20">
    <property type="entry name" value="Phosphorylase Kinase, domain 1"/>
    <property type="match status" value="1"/>
</dbReference>
<evidence type="ECO:0000313" key="9">
    <source>
        <dbReference type="Proteomes" id="UP001589716"/>
    </source>
</evidence>
<organism evidence="8 9">
    <name type="scientific">Streptomyces roseoviridis</name>
    <dbReference type="NCBI Taxonomy" id="67361"/>
    <lineage>
        <taxon>Bacteria</taxon>
        <taxon>Bacillati</taxon>
        <taxon>Actinomycetota</taxon>
        <taxon>Actinomycetes</taxon>
        <taxon>Kitasatosporales</taxon>
        <taxon>Streptomycetaceae</taxon>
        <taxon>Streptomyces</taxon>
    </lineage>
</organism>
<dbReference type="PANTHER" id="PTHR43289">
    <property type="entry name" value="MITOGEN-ACTIVATED PROTEIN KINASE KINASE KINASE 20-RELATED"/>
    <property type="match status" value="1"/>
</dbReference>
<comment type="caution">
    <text evidence="8">The sequence shown here is derived from an EMBL/GenBank/DDBJ whole genome shotgun (WGS) entry which is preliminary data.</text>
</comment>
<dbReference type="GO" id="GO:0016301">
    <property type="term" value="F:kinase activity"/>
    <property type="evidence" value="ECO:0007669"/>
    <property type="project" value="UniProtKB-KW"/>
</dbReference>
<dbReference type="InterPro" id="IPR000719">
    <property type="entry name" value="Prot_kinase_dom"/>
</dbReference>
<evidence type="ECO:0000256" key="2">
    <source>
        <dbReference type="ARBA" id="ARBA00022741"/>
    </source>
</evidence>
<dbReference type="RefSeq" id="WP_345485995.1">
    <property type="nucleotide sequence ID" value="NZ_BAAAWU010000001.1"/>
</dbReference>
<dbReference type="SMART" id="SM00220">
    <property type="entry name" value="S_TKc"/>
    <property type="match status" value="1"/>
</dbReference>
<dbReference type="InterPro" id="IPR008271">
    <property type="entry name" value="Ser/Thr_kinase_AS"/>
</dbReference>
<sequence>MLEALLGGPPRFVGPYRLLARLGAGGMGEVHLACRADEPTADPYRMVAVKTVREDLEVDGDFRTRFRREITAARAVSGPSAARLVDADADAPTPWLATEYVPGPSLAEAVTRSGALPAGAVRALGAALARALEAVHGAQVLHRDLKPANVLLGAAGPKLIDFGIAQAFEATALTSTGLVVGSPGFMSPEHLTGSRAVVPASDVFCLGAVLAFAASGRGPFQDDEMAAVFYRISRAEAELSGVPEELRPVVERCLRLDPAERPTAAELVELLGGGAAPEVFPWPGPVLSLLAEYGEAARRVGEAASSGAGVADLPTLGPVVPYSPTAAGHRPAAPPAGEVRRRPWGRIAVAAVAVAAVAATTLVVVLNRQDARAGGTEGGAPAGSASPSVSVSGSPAPKTLDRVVLPYGGEGHPGDFGAAGTDRASRPAGWSPWTTEVDGGVAGCSLAPEVLVCAGSGGAAVGLRAADGRRLWSVPPRQAPEDFGVFSSPGYPAVVGDTAYITGRDGVSAYGIEDGAQRGRIAAPGSEWAHKGSDLRGSVLYSSFLHRTDERRGLVTAVRLDGRGGGAELWRSELDGIPEQVVVAGDRVFVPVGVTTPVALDADTGREAARGARGVDCGGMVVHGGSVLCSAAQDGGVAVLDARTLRLERTLGAGLEITGDPAVNADGTVAVLSAGTVDGEVVTYDLASGRELRRAAVGAFDRFASRVYFAGDRLVVASKKEVRSLPASGPVGERDVERFDAVLPDGVDAEALVPYEVLIAGGALFLPFDNLVVSGYLP</sequence>
<dbReference type="SUPFAM" id="SSF56112">
    <property type="entry name" value="Protein kinase-like (PK-like)"/>
    <property type="match status" value="1"/>
</dbReference>
<dbReference type="InterPro" id="IPR002372">
    <property type="entry name" value="PQQ_rpt_dom"/>
</dbReference>
<feature type="binding site" evidence="5">
    <location>
        <position position="50"/>
    </location>
    <ligand>
        <name>ATP</name>
        <dbReference type="ChEBI" id="CHEBI:30616"/>
    </ligand>
</feature>
<dbReference type="PROSITE" id="PS50011">
    <property type="entry name" value="PROTEIN_KINASE_DOM"/>
    <property type="match status" value="1"/>
</dbReference>
<dbReference type="CDD" id="cd14014">
    <property type="entry name" value="STKc_PknB_like"/>
    <property type="match status" value="1"/>
</dbReference>
<keyword evidence="9" id="KW-1185">Reference proteome</keyword>
<gene>
    <name evidence="8" type="ORF">ACFFTP_14910</name>
</gene>
<dbReference type="SUPFAM" id="SSF50998">
    <property type="entry name" value="Quinoprotein alcohol dehydrogenase-like"/>
    <property type="match status" value="1"/>
</dbReference>
<dbReference type="Pfam" id="PF00069">
    <property type="entry name" value="Pkinase"/>
    <property type="match status" value="1"/>
</dbReference>
<evidence type="ECO:0000313" key="8">
    <source>
        <dbReference type="EMBL" id="MFB9555472.1"/>
    </source>
</evidence>
<feature type="region of interest" description="Disordered" evidence="6">
    <location>
        <begin position="373"/>
        <end position="396"/>
    </location>
</feature>
<feature type="compositionally biased region" description="Low complexity" evidence="6">
    <location>
        <begin position="382"/>
        <end position="396"/>
    </location>
</feature>
<evidence type="ECO:0000256" key="5">
    <source>
        <dbReference type="PROSITE-ProRule" id="PRU10141"/>
    </source>
</evidence>
<dbReference type="InterPro" id="IPR011009">
    <property type="entry name" value="Kinase-like_dom_sf"/>
</dbReference>